<keyword evidence="2" id="KW-0812">Transmembrane</keyword>
<accession>A0A834J5S3</accession>
<dbReference type="Proteomes" id="UP000614350">
    <property type="component" value="Unassembled WGS sequence"/>
</dbReference>
<sequence>MASIMETRRGSAGRSSKYGSSGQSLWLLDFEVADGSDGEDIGRTFKGNSFSISLLELGVCACACVLIFHTFSLIACNLFTIEKERRRRVSQKQEEMKKKRKEKRIIVADSAERFASRVASFARTISKRNEMNGIPLI</sequence>
<dbReference type="EMBL" id="JACSEA010000019">
    <property type="protein sequence ID" value="KAF7381982.1"/>
    <property type="molecule type" value="Genomic_DNA"/>
</dbReference>
<evidence type="ECO:0000313" key="4">
    <source>
        <dbReference type="Proteomes" id="UP000614350"/>
    </source>
</evidence>
<feature type="region of interest" description="Disordered" evidence="1">
    <location>
        <begin position="1"/>
        <end position="21"/>
    </location>
</feature>
<proteinExistence type="predicted"/>
<organism evidence="3 4">
    <name type="scientific">Vespula vulgaris</name>
    <name type="common">Yellow jacket</name>
    <name type="synonym">Wasp</name>
    <dbReference type="NCBI Taxonomy" id="7454"/>
    <lineage>
        <taxon>Eukaryota</taxon>
        <taxon>Metazoa</taxon>
        <taxon>Ecdysozoa</taxon>
        <taxon>Arthropoda</taxon>
        <taxon>Hexapoda</taxon>
        <taxon>Insecta</taxon>
        <taxon>Pterygota</taxon>
        <taxon>Neoptera</taxon>
        <taxon>Endopterygota</taxon>
        <taxon>Hymenoptera</taxon>
        <taxon>Apocrita</taxon>
        <taxon>Aculeata</taxon>
        <taxon>Vespoidea</taxon>
        <taxon>Vespidae</taxon>
        <taxon>Vespinae</taxon>
        <taxon>Vespula</taxon>
    </lineage>
</organism>
<keyword evidence="2" id="KW-0472">Membrane</keyword>
<keyword evidence="2" id="KW-1133">Transmembrane helix</keyword>
<protein>
    <submittedName>
        <fullName evidence="3">Uncharacterized protein</fullName>
    </submittedName>
</protein>
<reference evidence="3" key="1">
    <citation type="journal article" date="2020" name="G3 (Bethesda)">
        <title>High-Quality Assemblies for Three Invasive Social Wasps from the &lt;i&gt;Vespula&lt;/i&gt; Genus.</title>
        <authorList>
            <person name="Harrop T.W.R."/>
            <person name="Guhlin J."/>
            <person name="McLaughlin G.M."/>
            <person name="Permina E."/>
            <person name="Stockwell P."/>
            <person name="Gilligan J."/>
            <person name="Le Lec M.F."/>
            <person name="Gruber M.A.M."/>
            <person name="Quinn O."/>
            <person name="Lovegrove M."/>
            <person name="Duncan E.J."/>
            <person name="Remnant E.J."/>
            <person name="Van Eeckhoven J."/>
            <person name="Graham B."/>
            <person name="Knapp R.A."/>
            <person name="Langford K.W."/>
            <person name="Kronenberg Z."/>
            <person name="Press M.O."/>
            <person name="Eacker S.M."/>
            <person name="Wilson-Rankin E.E."/>
            <person name="Purcell J."/>
            <person name="Lester P.J."/>
            <person name="Dearden P.K."/>
        </authorList>
    </citation>
    <scope>NUCLEOTIDE SEQUENCE</scope>
    <source>
        <strain evidence="3">Marl-1</strain>
    </source>
</reference>
<name>A0A834J5S3_VESVU</name>
<dbReference type="AlphaFoldDB" id="A0A834J5S3"/>
<evidence type="ECO:0000313" key="3">
    <source>
        <dbReference type="EMBL" id="KAF7381982.1"/>
    </source>
</evidence>
<comment type="caution">
    <text evidence="3">The sequence shown here is derived from an EMBL/GenBank/DDBJ whole genome shotgun (WGS) entry which is preliminary data.</text>
</comment>
<keyword evidence="4" id="KW-1185">Reference proteome</keyword>
<evidence type="ECO:0000256" key="2">
    <source>
        <dbReference type="SAM" id="Phobius"/>
    </source>
</evidence>
<feature type="transmembrane region" description="Helical" evidence="2">
    <location>
        <begin position="54"/>
        <end position="79"/>
    </location>
</feature>
<evidence type="ECO:0000256" key="1">
    <source>
        <dbReference type="SAM" id="MobiDB-lite"/>
    </source>
</evidence>
<gene>
    <name evidence="3" type="ORF">HZH66_013414</name>
</gene>